<keyword evidence="7" id="KW-0732">Signal</keyword>
<dbReference type="Pfam" id="PF03351">
    <property type="entry name" value="DOMON"/>
    <property type="match status" value="1"/>
</dbReference>
<comment type="subcellular location">
    <subcellularLocation>
        <location evidence="1">Membrane</location>
        <topology evidence="1">Multi-pass membrane protein</topology>
    </subcellularLocation>
</comment>
<evidence type="ECO:0000256" key="7">
    <source>
        <dbReference type="SAM" id="SignalP"/>
    </source>
</evidence>
<feature type="transmembrane region" description="Helical" evidence="6">
    <location>
        <begin position="1031"/>
        <end position="1051"/>
    </location>
</feature>
<feature type="domain" description="DOMON" evidence="8">
    <location>
        <begin position="731"/>
        <end position="853"/>
    </location>
</feature>
<dbReference type="SFLD" id="SFLDG01168">
    <property type="entry name" value="Ferric_reductase_subgroup_(FRE"/>
    <property type="match status" value="1"/>
</dbReference>
<evidence type="ECO:0000313" key="11">
    <source>
        <dbReference type="EMBL" id="VFT87127.1"/>
    </source>
</evidence>
<dbReference type="InterPro" id="IPR005018">
    <property type="entry name" value="DOMON_domain"/>
</dbReference>
<feature type="transmembrane region" description="Helical" evidence="6">
    <location>
        <begin position="1117"/>
        <end position="1138"/>
    </location>
</feature>
<keyword evidence="4" id="KW-0560">Oxidoreductase</keyword>
<evidence type="ECO:0000259" key="8">
    <source>
        <dbReference type="PROSITE" id="PS50836"/>
    </source>
</evidence>
<dbReference type="InterPro" id="IPR050369">
    <property type="entry name" value="RBOH/FRE"/>
</dbReference>
<dbReference type="SFLD" id="SFLDS00052">
    <property type="entry name" value="Ferric_Reductase_Domain"/>
    <property type="match status" value="1"/>
</dbReference>
<feature type="transmembrane region" description="Helical" evidence="6">
    <location>
        <begin position="959"/>
        <end position="982"/>
    </location>
</feature>
<feature type="transmembrane region" description="Helical" evidence="6">
    <location>
        <begin position="1063"/>
        <end position="1082"/>
    </location>
</feature>
<dbReference type="InterPro" id="IPR045266">
    <property type="entry name" value="DOH_DOMON"/>
</dbReference>
<dbReference type="CDD" id="cd09631">
    <property type="entry name" value="DOMON_DOH"/>
    <property type="match status" value="3"/>
</dbReference>
<dbReference type="PROSITE" id="PS50836">
    <property type="entry name" value="DOMON"/>
    <property type="match status" value="3"/>
</dbReference>
<evidence type="ECO:0000256" key="2">
    <source>
        <dbReference type="ARBA" id="ARBA00022692"/>
    </source>
</evidence>
<keyword evidence="3 6" id="KW-1133">Transmembrane helix</keyword>
<evidence type="ECO:0000259" key="9">
    <source>
        <dbReference type="PROSITE" id="PS51384"/>
    </source>
</evidence>
<dbReference type="CDD" id="cd06186">
    <property type="entry name" value="NOX_Duox_like_FAD_NADP"/>
    <property type="match status" value="1"/>
</dbReference>
<dbReference type="InterPro" id="IPR013130">
    <property type="entry name" value="Fe3_Rdtase_TM_dom"/>
</dbReference>
<feature type="chain" id="PRO_5036116145" evidence="7">
    <location>
        <begin position="21"/>
        <end position="1401"/>
    </location>
</feature>
<accession>A0A485KPW0</accession>
<proteinExistence type="predicted"/>
<keyword evidence="2 6" id="KW-0812">Transmembrane</keyword>
<reference evidence="11 12" key="1">
    <citation type="submission" date="2019-03" db="EMBL/GenBank/DDBJ databases">
        <authorList>
            <person name="Gaulin E."/>
            <person name="Dumas B."/>
        </authorList>
    </citation>
    <scope>NUCLEOTIDE SEQUENCE [LARGE SCALE GENOMIC DNA]</scope>
    <source>
        <strain evidence="11">CBS 568.67</strain>
    </source>
</reference>
<gene>
    <name evidence="11" type="primary">Aste57867_10252</name>
    <name evidence="10" type="ORF">As57867_010213</name>
    <name evidence="11" type="ORF">ASTE57867_10252</name>
</gene>
<evidence type="ECO:0000256" key="3">
    <source>
        <dbReference type="ARBA" id="ARBA00022989"/>
    </source>
</evidence>
<evidence type="ECO:0000256" key="4">
    <source>
        <dbReference type="ARBA" id="ARBA00023002"/>
    </source>
</evidence>
<dbReference type="EMBL" id="CAADRA010005215">
    <property type="protein sequence ID" value="VFT87127.1"/>
    <property type="molecule type" value="Genomic_DNA"/>
</dbReference>
<sequence length="1401" mass="148287">MRSSSLLWSFLVGATAAATAAPSTWCHAALPALAAAPFTPLGSGPLALRSVVQGDAACIQVTLSGQPSATWFALAVSPFSTMINTPPNNAVVFHVANASAALYGLHHASPDGVVFQANQSSSLHVVESSVRNDTITLTYARPLAAASALDVAIVPNTPTRLNWAVGFSDTFPDYHDLQGSTQVVFDQACDDALFTSAPPPPLALGADSPIAVQSHLVRRATALCLRVTLTNQPQATWFGLSFAPTSMMINTPTNNALVYVVANHSLATYELRHAAPDAVVLAANQSSYTVRHAAAVNGTVTYVVERSLAAALPTDVAIRLNEPTIVNWAMGTSDFPDYHDVQGSSTLVFSKDGVVVEATPAPTTTTVAPSSCDQALVATTPAVRLGTSPLSVQSVLVDGNTRACLLVTSTDATLPWFGLSFAPTTNMINSPTTNALVFNAQNTSVSVYTLHDAAPDALLYQGNQTASYRVLKVVATNATIQYLVERTVAAATPTDVAIHLNELTIVNWAVGASAFPDYHDVQGSSKLVFQPSGVVDADAPVTPLPAPTAIECSDAAFSSLSSVSLDPALSLKYLVDGSAICLQTTLTNPNATWFALSFAPSTNMINSPTNNAVVYLVQNASAHVYDLHDTAPDAVLWSPHQSAVQVVSSSAVDGVTTLTFTRPLAATAPTDVTISTTASTIVNWAFGFSATFPDYHDAQGSTSIAFGTPLKTVSSPCSKALLVATHPVQLNDGPIALQTARTGASVCILATVRDPSATWFALSIAPTRNMINTPTNNAVVFHVANSSAAIYALHQAAPDSVLYADDQTSIRVLSSAVADGSLELLFERPVAATTATDVAISTTNPTIVNWAVGHTSWPDYHNVQGSTDILFAPLAPNAMLPAAVASPFVPTTTTVVPTYTAFIAAATFAAMALLGLVATYAGDHTFRFVNHQRLLSPPRHSGPLADLVQTLADVKVGELVIVGLYGVCLVAVAASVVVQFPGATSSRLGALVSGHLSLTSLLFILLPVARGAHWELLFGIAHDRLIKYHRWLGRLFVLTAAIHLSLNVQLATYAKSFGSQQVVPLYGFLALIAFASMAILAYERIRRQYFELFYYYHRVASIAGLALVLIHSQTVRFAMVAPLVVYGLTLLARSRAFFIKYHAQITSHHAHTVVFTLPVTAQTKQWAATMNPCAFFWVNIPSVSLLQWHPFSAIVTPDGQSIAFCIKSLSRGSFADQVVTQASANLVSMTLFVGGPYGKPAVNFTAYDEVILISGGIGVTPMLSLVNQLPHTLPHASDAASVVQTTFSSSIHIQFHWVVRTPQELLTVESLMFAVPFAPIVSPTFYVDGMNGTGGTINSNVRQTAVEYVAGRPNLDKILEPTAYVGKRVCVLVCGPPGLARSVQACAHDAGFDFHKEVFEY</sequence>
<feature type="transmembrane region" description="Helical" evidence="6">
    <location>
        <begin position="1094"/>
        <end position="1111"/>
    </location>
</feature>
<evidence type="ECO:0000313" key="12">
    <source>
        <dbReference type="Proteomes" id="UP000332933"/>
    </source>
</evidence>
<dbReference type="PANTHER" id="PTHR11972">
    <property type="entry name" value="NADPH OXIDASE"/>
    <property type="match status" value="1"/>
</dbReference>
<feature type="signal peptide" evidence="7">
    <location>
        <begin position="1"/>
        <end position="20"/>
    </location>
</feature>
<dbReference type="Proteomes" id="UP000332933">
    <property type="component" value="Unassembled WGS sequence"/>
</dbReference>
<dbReference type="Pfam" id="PF01794">
    <property type="entry name" value="Ferric_reduct"/>
    <property type="match status" value="1"/>
</dbReference>
<evidence type="ECO:0000256" key="5">
    <source>
        <dbReference type="ARBA" id="ARBA00023136"/>
    </source>
</evidence>
<dbReference type="GO" id="GO:0016491">
    <property type="term" value="F:oxidoreductase activity"/>
    <property type="evidence" value="ECO:0007669"/>
    <property type="project" value="UniProtKB-KW"/>
</dbReference>
<dbReference type="OrthoDB" id="167398at2759"/>
<evidence type="ECO:0000256" key="6">
    <source>
        <dbReference type="SAM" id="Phobius"/>
    </source>
</evidence>
<organism evidence="11 12">
    <name type="scientific">Aphanomyces stellatus</name>
    <dbReference type="NCBI Taxonomy" id="120398"/>
    <lineage>
        <taxon>Eukaryota</taxon>
        <taxon>Sar</taxon>
        <taxon>Stramenopiles</taxon>
        <taxon>Oomycota</taxon>
        <taxon>Saprolegniomycetes</taxon>
        <taxon>Saprolegniales</taxon>
        <taxon>Verrucalvaceae</taxon>
        <taxon>Aphanomyces</taxon>
    </lineage>
</organism>
<dbReference type="SMART" id="SM00664">
    <property type="entry name" value="DoH"/>
    <property type="match status" value="5"/>
</dbReference>
<dbReference type="PANTHER" id="PTHR11972:SF69">
    <property type="entry name" value="FERRIC REDUCTION OXIDASE 6-RELATED"/>
    <property type="match status" value="1"/>
</dbReference>
<dbReference type="EMBL" id="VJMH01005194">
    <property type="protein sequence ID" value="KAF0699157.1"/>
    <property type="molecule type" value="Genomic_DNA"/>
</dbReference>
<feature type="transmembrane region" description="Helical" evidence="6">
    <location>
        <begin position="899"/>
        <end position="921"/>
    </location>
</feature>
<dbReference type="GO" id="GO:0005886">
    <property type="term" value="C:plasma membrane"/>
    <property type="evidence" value="ECO:0007669"/>
    <property type="project" value="TreeGrafter"/>
</dbReference>
<dbReference type="InterPro" id="IPR017927">
    <property type="entry name" value="FAD-bd_FR_type"/>
</dbReference>
<dbReference type="Pfam" id="PF08030">
    <property type="entry name" value="NAD_binding_6"/>
    <property type="match status" value="1"/>
</dbReference>
<dbReference type="InterPro" id="IPR039261">
    <property type="entry name" value="FNR_nucleotide-bd"/>
</dbReference>
<keyword evidence="5 6" id="KW-0472">Membrane</keyword>
<feature type="domain" description="DOMON" evidence="8">
    <location>
        <begin position="44"/>
        <end position="166"/>
    </location>
</feature>
<feature type="domain" description="DOMON" evidence="8">
    <location>
        <begin position="567"/>
        <end position="687"/>
    </location>
</feature>
<dbReference type="SUPFAM" id="SSF52343">
    <property type="entry name" value="Ferredoxin reductase-like, C-terminal NADP-linked domain"/>
    <property type="match status" value="1"/>
</dbReference>
<protein>
    <submittedName>
        <fullName evidence="11">Aste57867_10252 protein</fullName>
    </submittedName>
</protein>
<dbReference type="Pfam" id="PF08022">
    <property type="entry name" value="FAD_binding_8"/>
    <property type="match status" value="1"/>
</dbReference>
<evidence type="ECO:0000256" key="1">
    <source>
        <dbReference type="ARBA" id="ARBA00004141"/>
    </source>
</evidence>
<dbReference type="InterPro" id="IPR013112">
    <property type="entry name" value="FAD-bd_8"/>
</dbReference>
<dbReference type="PROSITE" id="PS51384">
    <property type="entry name" value="FAD_FR"/>
    <property type="match status" value="1"/>
</dbReference>
<feature type="domain" description="FAD-binding FR-type" evidence="9">
    <location>
        <begin position="1132"/>
        <end position="1243"/>
    </location>
</feature>
<name>A0A485KPW0_9STRA</name>
<dbReference type="InterPro" id="IPR013121">
    <property type="entry name" value="Fe_red_NAD-bd_6"/>
</dbReference>
<reference evidence="10" key="2">
    <citation type="submission" date="2019-06" db="EMBL/GenBank/DDBJ databases">
        <title>Genomics analysis of Aphanomyces spp. identifies a new class of oomycete effector associated with host adaptation.</title>
        <authorList>
            <person name="Gaulin E."/>
        </authorList>
    </citation>
    <scope>NUCLEOTIDE SEQUENCE</scope>
    <source>
        <strain evidence="10">CBS 578.67</strain>
    </source>
</reference>
<keyword evidence="12" id="KW-1185">Reference proteome</keyword>
<feature type="transmembrane region" description="Helical" evidence="6">
    <location>
        <begin position="988"/>
        <end position="1010"/>
    </location>
</feature>
<evidence type="ECO:0000313" key="10">
    <source>
        <dbReference type="EMBL" id="KAF0699157.1"/>
    </source>
</evidence>
<dbReference type="Gene3D" id="3.40.50.80">
    <property type="entry name" value="Nucleotide-binding domain of ferredoxin-NADP reductase (FNR) module"/>
    <property type="match status" value="1"/>
</dbReference>